<evidence type="ECO:0000256" key="3">
    <source>
        <dbReference type="ARBA" id="ARBA00023065"/>
    </source>
</evidence>
<dbReference type="PROSITE" id="PS51371">
    <property type="entry name" value="CBS"/>
    <property type="match status" value="1"/>
</dbReference>
<evidence type="ECO:0000256" key="6">
    <source>
        <dbReference type="PROSITE-ProRule" id="PRU00703"/>
    </source>
</evidence>
<gene>
    <name evidence="8" type="ORF">RFI_20390</name>
</gene>
<keyword evidence="5" id="KW-0868">Chloride</keyword>
<evidence type="ECO:0000256" key="4">
    <source>
        <dbReference type="ARBA" id="ARBA00023122"/>
    </source>
</evidence>
<evidence type="ECO:0000256" key="1">
    <source>
        <dbReference type="ARBA" id="ARBA00022448"/>
    </source>
</evidence>
<reference evidence="8 9" key="1">
    <citation type="journal article" date="2013" name="Curr. Biol.">
        <title>The Genome of the Foraminiferan Reticulomyxa filosa.</title>
        <authorList>
            <person name="Glockner G."/>
            <person name="Hulsmann N."/>
            <person name="Schleicher M."/>
            <person name="Noegel A.A."/>
            <person name="Eichinger L."/>
            <person name="Gallinger C."/>
            <person name="Pawlowski J."/>
            <person name="Sierra R."/>
            <person name="Euteneuer U."/>
            <person name="Pillet L."/>
            <person name="Moustafa A."/>
            <person name="Platzer M."/>
            <person name="Groth M."/>
            <person name="Szafranski K."/>
            <person name="Schliwa M."/>
        </authorList>
    </citation>
    <scope>NUCLEOTIDE SEQUENCE [LARGE SCALE GENOMIC DNA]</scope>
</reference>
<keyword evidence="9" id="KW-1185">Reference proteome</keyword>
<dbReference type="OrthoDB" id="428525at2759"/>
<dbReference type="SMART" id="SM00116">
    <property type="entry name" value="CBS"/>
    <property type="match status" value="1"/>
</dbReference>
<dbReference type="PANTHER" id="PTHR11689:SF136">
    <property type="entry name" value="H(+)_CL(-) EXCHANGE TRANSPORTER 7"/>
    <property type="match status" value="1"/>
</dbReference>
<dbReference type="PANTHER" id="PTHR11689">
    <property type="entry name" value="CHLORIDE CHANNEL PROTEIN CLC FAMILY MEMBER"/>
    <property type="match status" value="1"/>
</dbReference>
<sequence length="151" mass="17896">TIPLQEIIDNDNVLRTIQRNDQLLVDHDTGFKYESSQDPYYMDFTPYVHLSPFTIQENTPVLRCYQLFRQMGLRHVCVLNDQNEVTGIITAHNLTQQFLKQVVEKMKSQMKHGYRQFVDDRMVLLQKNCDTKQITQYIAEQIEKQQAKTKQ</sequence>
<dbReference type="Pfam" id="PF00571">
    <property type="entry name" value="CBS"/>
    <property type="match status" value="1"/>
</dbReference>
<evidence type="ECO:0000313" key="9">
    <source>
        <dbReference type="Proteomes" id="UP000023152"/>
    </source>
</evidence>
<dbReference type="InterPro" id="IPR000644">
    <property type="entry name" value="CBS_dom"/>
</dbReference>
<evidence type="ECO:0000259" key="7">
    <source>
        <dbReference type="PROSITE" id="PS51371"/>
    </source>
</evidence>
<comment type="caution">
    <text evidence="8">The sequence shown here is derived from an EMBL/GenBank/DDBJ whole genome shotgun (WGS) entry which is preliminary data.</text>
</comment>
<organism evidence="8 9">
    <name type="scientific">Reticulomyxa filosa</name>
    <dbReference type="NCBI Taxonomy" id="46433"/>
    <lineage>
        <taxon>Eukaryota</taxon>
        <taxon>Sar</taxon>
        <taxon>Rhizaria</taxon>
        <taxon>Retaria</taxon>
        <taxon>Foraminifera</taxon>
        <taxon>Monothalamids</taxon>
        <taxon>Reticulomyxidae</taxon>
        <taxon>Reticulomyxa</taxon>
    </lineage>
</organism>
<dbReference type="InterPro" id="IPR046342">
    <property type="entry name" value="CBS_dom_sf"/>
</dbReference>
<dbReference type="InterPro" id="IPR051280">
    <property type="entry name" value="Cl-channel/antiporter"/>
</dbReference>
<dbReference type="AlphaFoldDB" id="X6MU46"/>
<feature type="non-terminal residue" evidence="8">
    <location>
        <position position="1"/>
    </location>
</feature>
<evidence type="ECO:0000313" key="8">
    <source>
        <dbReference type="EMBL" id="ETO16947.1"/>
    </source>
</evidence>
<dbReference type="EMBL" id="ASPP01017575">
    <property type="protein sequence ID" value="ETO16947.1"/>
    <property type="molecule type" value="Genomic_DNA"/>
</dbReference>
<feature type="domain" description="CBS" evidence="7">
    <location>
        <begin position="44"/>
        <end position="104"/>
    </location>
</feature>
<dbReference type="GO" id="GO:0015108">
    <property type="term" value="F:chloride transmembrane transporter activity"/>
    <property type="evidence" value="ECO:0007669"/>
    <property type="project" value="TreeGrafter"/>
</dbReference>
<dbReference type="SUPFAM" id="SSF54631">
    <property type="entry name" value="CBS-domain pair"/>
    <property type="match status" value="1"/>
</dbReference>
<keyword evidence="1" id="KW-0813">Transport</keyword>
<protein>
    <recommendedName>
        <fullName evidence="7">CBS domain-containing protein</fullName>
    </recommendedName>
</protein>
<dbReference type="Proteomes" id="UP000023152">
    <property type="component" value="Unassembled WGS sequence"/>
</dbReference>
<keyword evidence="4 6" id="KW-0129">CBS domain</keyword>
<proteinExistence type="predicted"/>
<keyword evidence="2" id="KW-0677">Repeat</keyword>
<evidence type="ECO:0000256" key="2">
    <source>
        <dbReference type="ARBA" id="ARBA00022737"/>
    </source>
</evidence>
<name>X6MU46_RETFI</name>
<dbReference type="Gene3D" id="3.10.580.10">
    <property type="entry name" value="CBS-domain"/>
    <property type="match status" value="1"/>
</dbReference>
<accession>X6MU46</accession>
<keyword evidence="3" id="KW-0406">Ion transport</keyword>
<evidence type="ECO:0000256" key="5">
    <source>
        <dbReference type="ARBA" id="ARBA00023214"/>
    </source>
</evidence>